<reference evidence="6 7" key="1">
    <citation type="submission" date="2014-08" db="EMBL/GenBank/DDBJ databases">
        <title>Genome sequence of Tetragenococcus muriaticus.</title>
        <authorList>
            <person name="Chuea-nongthon C."/>
            <person name="Rodtong S."/>
            <person name="Yongsawatdigul J."/>
            <person name="Steele J.L."/>
            <person name="Liu X.-y."/>
            <person name="Speers J."/>
            <person name="Glasner J.D."/>
            <person name="Neeno-Eckwall E.C."/>
        </authorList>
    </citation>
    <scope>NUCLEOTIDE SEQUENCE [LARGE SCALE GENOMIC DNA]</scope>
    <source>
        <strain evidence="6 7">3MR10-3</strain>
    </source>
</reference>
<keyword evidence="4" id="KW-0233">DNA recombination</keyword>
<organism evidence="6 7">
    <name type="scientific">Tetragenococcus muriaticus 3MR10-3</name>
    <dbReference type="NCBI Taxonomy" id="1302648"/>
    <lineage>
        <taxon>Bacteria</taxon>
        <taxon>Bacillati</taxon>
        <taxon>Bacillota</taxon>
        <taxon>Bacilli</taxon>
        <taxon>Lactobacillales</taxon>
        <taxon>Enterococcaceae</taxon>
        <taxon>Tetragenococcus</taxon>
    </lineage>
</organism>
<dbReference type="InterPro" id="IPR010998">
    <property type="entry name" value="Integrase_recombinase_N"/>
</dbReference>
<dbReference type="InterPro" id="IPR050090">
    <property type="entry name" value="Tyrosine_recombinase_XerCD"/>
</dbReference>
<sequence>MVIEKIKRKNIIIAYRSKVYFKGKRYVGSNRKTRKEAELDEVNQRREFLTGNYLEETNKTLDQGFDDYITLIAPKKLSYKALKVAQANYKNHIQPELGQHLLNDLRPLEIQKFLNKKETKLTGGTVVKFYTLLNQIYKMMLSWNELKNNPLQGVSKPKVEYKPKTTLSKGEAHRFLSVATNYQSYMAFWLALQFGLRLGEALGIQWQDIDLKHNILYIRHAYHEEEDKLGRLKTKSSKRSIPLSQYQAEYLAKYKEKQMPRSSLVASNTKGGFLIKSNIKRARIQICKRAEVPNVTFHELRHTHATLMLEMNEHPKIVQQRLGHEKVETTLDIYSHVRPQIHQESAERFSKFFEG</sequence>
<dbReference type="PATRIC" id="fig|1302648.3.peg.826"/>
<dbReference type="GO" id="GO:0006310">
    <property type="term" value="P:DNA recombination"/>
    <property type="evidence" value="ECO:0007669"/>
    <property type="project" value="UniProtKB-KW"/>
</dbReference>
<protein>
    <submittedName>
        <fullName evidence="6">Phage integrase</fullName>
    </submittedName>
</protein>
<dbReference type="InterPro" id="IPR011010">
    <property type="entry name" value="DNA_brk_join_enz"/>
</dbReference>
<dbReference type="RefSeq" id="WP_028790737.1">
    <property type="nucleotide sequence ID" value="NZ_JPVT01000072.1"/>
</dbReference>
<comment type="caution">
    <text evidence="6">The sequence shown here is derived from an EMBL/GenBank/DDBJ whole genome shotgun (WGS) entry which is preliminary data.</text>
</comment>
<evidence type="ECO:0000256" key="1">
    <source>
        <dbReference type="ARBA" id="ARBA00008857"/>
    </source>
</evidence>
<gene>
    <name evidence="6" type="ORF">TMU3MR103_0851</name>
</gene>
<dbReference type="PANTHER" id="PTHR30349:SF64">
    <property type="entry name" value="PROPHAGE INTEGRASE INTD-RELATED"/>
    <property type="match status" value="1"/>
</dbReference>
<dbReference type="Proteomes" id="UP000029381">
    <property type="component" value="Unassembled WGS sequence"/>
</dbReference>
<dbReference type="CDD" id="cd01189">
    <property type="entry name" value="INT_ICEBs1_C_like"/>
    <property type="match status" value="1"/>
</dbReference>
<evidence type="ECO:0000256" key="3">
    <source>
        <dbReference type="ARBA" id="ARBA00023125"/>
    </source>
</evidence>
<dbReference type="InterPro" id="IPR004107">
    <property type="entry name" value="Integrase_SAM-like_N"/>
</dbReference>
<dbReference type="Gene3D" id="1.10.443.10">
    <property type="entry name" value="Intergrase catalytic core"/>
    <property type="match status" value="1"/>
</dbReference>
<keyword evidence="7" id="KW-1185">Reference proteome</keyword>
<dbReference type="GO" id="GO:0015074">
    <property type="term" value="P:DNA integration"/>
    <property type="evidence" value="ECO:0007669"/>
    <property type="project" value="UniProtKB-KW"/>
</dbReference>
<keyword evidence="3" id="KW-0238">DNA-binding</keyword>
<dbReference type="InterPro" id="IPR013762">
    <property type="entry name" value="Integrase-like_cat_sf"/>
</dbReference>
<dbReference type="EMBL" id="JPVT01000072">
    <property type="protein sequence ID" value="KFN91819.1"/>
    <property type="molecule type" value="Genomic_DNA"/>
</dbReference>
<evidence type="ECO:0000256" key="4">
    <source>
        <dbReference type="ARBA" id="ARBA00023172"/>
    </source>
</evidence>
<dbReference type="InterPro" id="IPR002104">
    <property type="entry name" value="Integrase_catalytic"/>
</dbReference>
<dbReference type="PANTHER" id="PTHR30349">
    <property type="entry name" value="PHAGE INTEGRASE-RELATED"/>
    <property type="match status" value="1"/>
</dbReference>
<evidence type="ECO:0000313" key="6">
    <source>
        <dbReference type="EMBL" id="KFN91819.1"/>
    </source>
</evidence>
<dbReference type="SUPFAM" id="SSF56349">
    <property type="entry name" value="DNA breaking-rejoining enzymes"/>
    <property type="match status" value="1"/>
</dbReference>
<dbReference type="Pfam" id="PF14659">
    <property type="entry name" value="Phage_int_SAM_3"/>
    <property type="match status" value="1"/>
</dbReference>
<comment type="similarity">
    <text evidence="1">Belongs to the 'phage' integrase family.</text>
</comment>
<evidence type="ECO:0000313" key="7">
    <source>
        <dbReference type="Proteomes" id="UP000029381"/>
    </source>
</evidence>
<evidence type="ECO:0000256" key="2">
    <source>
        <dbReference type="ARBA" id="ARBA00022908"/>
    </source>
</evidence>
<proteinExistence type="inferred from homology"/>
<name>A0A091C4I2_9ENTE</name>
<dbReference type="PROSITE" id="PS51898">
    <property type="entry name" value="TYR_RECOMBINASE"/>
    <property type="match status" value="1"/>
</dbReference>
<dbReference type="Gene3D" id="1.10.150.130">
    <property type="match status" value="1"/>
</dbReference>
<dbReference type="GO" id="GO:0003677">
    <property type="term" value="F:DNA binding"/>
    <property type="evidence" value="ECO:0007669"/>
    <property type="project" value="UniProtKB-KW"/>
</dbReference>
<dbReference type="Pfam" id="PF00589">
    <property type="entry name" value="Phage_integrase"/>
    <property type="match status" value="1"/>
</dbReference>
<accession>A0A091C4I2</accession>
<keyword evidence="2" id="KW-0229">DNA integration</keyword>
<evidence type="ECO:0000259" key="5">
    <source>
        <dbReference type="PROSITE" id="PS51898"/>
    </source>
</evidence>
<dbReference type="AlphaFoldDB" id="A0A091C4I2"/>
<feature type="domain" description="Tyr recombinase" evidence="5">
    <location>
        <begin position="162"/>
        <end position="348"/>
    </location>
</feature>